<keyword evidence="2" id="KW-1133">Transmembrane helix</keyword>
<keyword evidence="2" id="KW-0812">Transmembrane</keyword>
<keyword evidence="4" id="KW-1185">Reference proteome</keyword>
<dbReference type="OrthoDB" id="29674at2759"/>
<gene>
    <name evidence="3" type="ORF">EIN_337130</name>
</gene>
<feature type="region of interest" description="Disordered" evidence="1">
    <location>
        <begin position="543"/>
        <end position="573"/>
    </location>
</feature>
<keyword evidence="2" id="KW-0472">Membrane</keyword>
<accession>L7FNE2</accession>
<feature type="transmembrane region" description="Helical" evidence="2">
    <location>
        <begin position="462"/>
        <end position="489"/>
    </location>
</feature>
<evidence type="ECO:0000256" key="1">
    <source>
        <dbReference type="SAM" id="MobiDB-lite"/>
    </source>
</evidence>
<evidence type="ECO:0000256" key="2">
    <source>
        <dbReference type="SAM" id="Phobius"/>
    </source>
</evidence>
<dbReference type="KEGG" id="eiv:EIN_337130"/>
<dbReference type="GeneID" id="14886646"/>
<evidence type="ECO:0000313" key="3">
    <source>
        <dbReference type="EMBL" id="ELP87664.1"/>
    </source>
</evidence>
<dbReference type="VEuPathDB" id="AmoebaDB:EIN_337130"/>
<feature type="compositionally biased region" description="Low complexity" evidence="1">
    <location>
        <begin position="557"/>
        <end position="573"/>
    </location>
</feature>
<dbReference type="RefSeq" id="XP_004254435.1">
    <property type="nucleotide sequence ID" value="XM_004254387.1"/>
</dbReference>
<organism evidence="3 4">
    <name type="scientific">Entamoeba invadens IP1</name>
    <dbReference type="NCBI Taxonomy" id="370355"/>
    <lineage>
        <taxon>Eukaryota</taxon>
        <taxon>Amoebozoa</taxon>
        <taxon>Evosea</taxon>
        <taxon>Archamoebae</taxon>
        <taxon>Mastigamoebida</taxon>
        <taxon>Entamoebidae</taxon>
        <taxon>Entamoeba</taxon>
    </lineage>
</organism>
<sequence>MLVNIALTTREMYVINGATLNINSEVTLPTSQSGFEFDTNLTNVPSVTRQIYFGKDAKINLLENAYFTIQGPTTKDQITNKFDATYNKMTLDECTVTLEADYIGKVTKNYPNVVFNFEVIGEVLINKATVMYKDKDPSNKNVTFILNNDVSHITTTEFSTKNVIDDQNYALIVGQSNAVLDKTAIPELSCDLTSEFSGKVSSETKWKRSQCPCNGETCIVNTESVVNTVNYEVTNITFAKYYTTNGLLEGTSANISELISLGGTTEVKVTNSNIEMVTMEKKGIISFTKPMKVPIINGLEDSGTIDVKTHSLTTKSITNVDLSISTVAASGRLDIYSSKIIFDDKTNFNVKVEAGQPALISVDDDALGDTLSITNAHYKVTIPSGSSGKIFTVLRVSSPINTANFEFTEDSTTPGGSVKTQLKSGTFSFKEACNGVVLTDLPNEQITCPEDRMARVVEKFEFPMYMIAVIIIFVLVLAVIVALLIAYVVHVYIVRKRNMKVFEEGEEIAVDENKQDEEIKNEDNKPMNNEVKRENVIAPVYSEVPLGNDQKTTSVLGKTSESGSGSSSGSKKD</sequence>
<protein>
    <submittedName>
        <fullName evidence="3">Uncharacterized protein</fullName>
    </submittedName>
</protein>
<name>L7FNE2_ENTIV</name>
<proteinExistence type="predicted"/>
<evidence type="ECO:0000313" key="4">
    <source>
        <dbReference type="Proteomes" id="UP000014680"/>
    </source>
</evidence>
<feature type="region of interest" description="Disordered" evidence="1">
    <location>
        <begin position="513"/>
        <end position="532"/>
    </location>
</feature>
<dbReference type="Proteomes" id="UP000014680">
    <property type="component" value="Unassembled WGS sequence"/>
</dbReference>
<dbReference type="EMBL" id="KB206825">
    <property type="protein sequence ID" value="ELP87664.1"/>
    <property type="molecule type" value="Genomic_DNA"/>
</dbReference>
<dbReference type="AlphaFoldDB" id="L7FNE2"/>
<reference evidence="3 4" key="1">
    <citation type="submission" date="2012-10" db="EMBL/GenBank/DDBJ databases">
        <authorList>
            <person name="Zafar N."/>
            <person name="Inman J."/>
            <person name="Hall N."/>
            <person name="Lorenzi H."/>
            <person name="Caler E."/>
        </authorList>
    </citation>
    <scope>NUCLEOTIDE SEQUENCE [LARGE SCALE GENOMIC DNA]</scope>
    <source>
        <strain evidence="3 4">IP1</strain>
    </source>
</reference>